<organism evidence="1">
    <name type="scientific">viral metagenome</name>
    <dbReference type="NCBI Taxonomy" id="1070528"/>
    <lineage>
        <taxon>unclassified sequences</taxon>
        <taxon>metagenomes</taxon>
        <taxon>organismal metagenomes</taxon>
    </lineage>
</organism>
<dbReference type="EMBL" id="MN739084">
    <property type="protein sequence ID" value="QHS87639.1"/>
    <property type="molecule type" value="Genomic_DNA"/>
</dbReference>
<evidence type="ECO:0000313" key="1">
    <source>
        <dbReference type="EMBL" id="QHS87639.1"/>
    </source>
</evidence>
<proteinExistence type="predicted"/>
<accession>A0A6C0B7V5</accession>
<name>A0A6C0B7V5_9ZZZZ</name>
<sequence length="173" mass="19915">MNDRGRIEKQNAILTNPGRYALDVPGPGDQMSFNADPHIRIQKWGANFRNNMMDINSDLRGLTRPLTRDLPEVNDYKKWSVKSSVAFAPTETNYVTDDSRATHPAWTYREAEINRFEPTLLNPLDQLEKPFHYDLNTRILERDHFKPTPVPLAVAKKTQDGYLPFQGSTVNSW</sequence>
<dbReference type="AlphaFoldDB" id="A0A6C0B7V5"/>
<protein>
    <submittedName>
        <fullName evidence="1">Uncharacterized protein</fullName>
    </submittedName>
</protein>
<reference evidence="1" key="1">
    <citation type="journal article" date="2020" name="Nature">
        <title>Giant virus diversity and host interactions through global metagenomics.</title>
        <authorList>
            <person name="Schulz F."/>
            <person name="Roux S."/>
            <person name="Paez-Espino D."/>
            <person name="Jungbluth S."/>
            <person name="Walsh D.A."/>
            <person name="Denef V.J."/>
            <person name="McMahon K.D."/>
            <person name="Konstantinidis K.T."/>
            <person name="Eloe-Fadrosh E.A."/>
            <person name="Kyrpides N.C."/>
            <person name="Woyke T."/>
        </authorList>
    </citation>
    <scope>NUCLEOTIDE SEQUENCE</scope>
    <source>
        <strain evidence="1">GVMAG-M-3300010157-4</strain>
    </source>
</reference>